<feature type="signal peptide" evidence="1">
    <location>
        <begin position="1"/>
        <end position="20"/>
    </location>
</feature>
<protein>
    <submittedName>
        <fullName evidence="2">Putative lipoprotein</fullName>
    </submittedName>
</protein>
<sequence>MRQIALALAAAAVLSACASAPNDGWTAREGAMPYESARAACQQISYGIQVNYINCMAGRGWVKTKK</sequence>
<dbReference type="PROSITE" id="PS51257">
    <property type="entry name" value="PROKAR_LIPOPROTEIN"/>
    <property type="match status" value="1"/>
</dbReference>
<accession>A0A062VMW6</accession>
<dbReference type="EMBL" id="ARYM01000004">
    <property type="protein sequence ID" value="KCZ99556.1"/>
    <property type="molecule type" value="Genomic_DNA"/>
</dbReference>
<evidence type="ECO:0000313" key="3">
    <source>
        <dbReference type="Proteomes" id="UP000027100"/>
    </source>
</evidence>
<gene>
    <name evidence="2" type="ORF">HPO_04185</name>
</gene>
<reference evidence="2 3" key="1">
    <citation type="journal article" date="2014" name="Antonie Van Leeuwenhoek">
        <title>Hyphomonas beringensis sp. nov. and Hyphomonas chukchiensis sp. nov., isolated from surface seawater of the Bering Sea and Chukchi Sea.</title>
        <authorList>
            <person name="Li C."/>
            <person name="Lai Q."/>
            <person name="Li G."/>
            <person name="Dong C."/>
            <person name="Wang J."/>
            <person name="Liao Y."/>
            <person name="Shao Z."/>
        </authorList>
    </citation>
    <scope>NUCLEOTIDE SEQUENCE [LARGE SCALE GENOMIC DNA]</scope>
    <source>
        <strain evidence="2 3">PS728</strain>
    </source>
</reference>
<dbReference type="OrthoDB" id="9951842at2"/>
<feature type="chain" id="PRO_5001619250" evidence="1">
    <location>
        <begin position="21"/>
        <end position="66"/>
    </location>
</feature>
<evidence type="ECO:0000256" key="1">
    <source>
        <dbReference type="SAM" id="SignalP"/>
    </source>
</evidence>
<keyword evidence="1" id="KW-0732">Signal</keyword>
<keyword evidence="2" id="KW-0449">Lipoprotein</keyword>
<dbReference type="AlphaFoldDB" id="A0A062VMW6"/>
<organism evidence="2 3">
    <name type="scientific">Hyphomonas polymorpha PS728</name>
    <dbReference type="NCBI Taxonomy" id="1280954"/>
    <lineage>
        <taxon>Bacteria</taxon>
        <taxon>Pseudomonadati</taxon>
        <taxon>Pseudomonadota</taxon>
        <taxon>Alphaproteobacteria</taxon>
        <taxon>Hyphomonadales</taxon>
        <taxon>Hyphomonadaceae</taxon>
        <taxon>Hyphomonas</taxon>
    </lineage>
</organism>
<proteinExistence type="predicted"/>
<dbReference type="STRING" id="1280954.HPO_04185"/>
<dbReference type="Proteomes" id="UP000027100">
    <property type="component" value="Unassembled WGS sequence"/>
</dbReference>
<keyword evidence="3" id="KW-1185">Reference proteome</keyword>
<dbReference type="PATRIC" id="fig|1280954.3.peg.849"/>
<evidence type="ECO:0000313" key="2">
    <source>
        <dbReference type="EMBL" id="KCZ99556.1"/>
    </source>
</evidence>
<dbReference type="RefSeq" id="WP_035594956.1">
    <property type="nucleotide sequence ID" value="NZ_ARYM01000004.1"/>
</dbReference>
<name>A0A062VMW6_9PROT</name>
<comment type="caution">
    <text evidence="2">The sequence shown here is derived from an EMBL/GenBank/DDBJ whole genome shotgun (WGS) entry which is preliminary data.</text>
</comment>